<evidence type="ECO:0000259" key="6">
    <source>
        <dbReference type="Pfam" id="PF07980"/>
    </source>
</evidence>
<dbReference type="EMBL" id="FOLL01000027">
    <property type="protein sequence ID" value="SFC79134.1"/>
    <property type="molecule type" value="Genomic_DNA"/>
</dbReference>
<feature type="domain" description="SusD-like N-terminal" evidence="7">
    <location>
        <begin position="14"/>
        <end position="217"/>
    </location>
</feature>
<evidence type="ECO:0000259" key="7">
    <source>
        <dbReference type="Pfam" id="PF14322"/>
    </source>
</evidence>
<evidence type="ECO:0000256" key="2">
    <source>
        <dbReference type="ARBA" id="ARBA00006275"/>
    </source>
</evidence>
<dbReference type="AlphaFoldDB" id="A0A1I1M182"/>
<sequence>MVISACGTACEDGWLAVKRDVSLVVPSTLADMEALLRNVDVFQYDHRGLPEPAADNYYVSDEVFASLSEADRALYTWQDDMFESATLTADWNGNYAQVLYTNLVLEGLGGIPRTPANAVAWDRVQGSALFFRSRSFFNLAQQFAPPYIEETAGAERGIPLRLASDVEAATVRSSLRENYGRIIDDLLRAAELLPPRPQFKTDASKAAAFALLARCYLSMRDYVNALKFADSCLQFHQELLDYNMLDIASSTPFSPFNDEVIHHGTSRLSSILTYVTYGQVDSVLYGRYHPDDLRRVLFFQHNTNGTIGFKGYYTGTVEPFGGLAADEVWLIRAECRARNGDASGALDDLAHLLERRYRTGTFRRDTLQAADALGLVLTERRKELAFRGLRWTDLRRLNQEPEQAVTLRRIVNGAAFVLPPNDRRYTLPIPAYILLATGIEQNDRTGTY</sequence>
<dbReference type="InterPro" id="IPR011990">
    <property type="entry name" value="TPR-like_helical_dom_sf"/>
</dbReference>
<dbReference type="Gene3D" id="1.25.40.390">
    <property type="match status" value="1"/>
</dbReference>
<evidence type="ECO:0000256" key="3">
    <source>
        <dbReference type="ARBA" id="ARBA00022729"/>
    </source>
</evidence>
<dbReference type="InterPro" id="IPR012944">
    <property type="entry name" value="SusD_RagB_dom"/>
</dbReference>
<accession>A0A1I1M182</accession>
<organism evidence="8 9">
    <name type="scientific">Parapedobacter composti</name>
    <dbReference type="NCBI Taxonomy" id="623281"/>
    <lineage>
        <taxon>Bacteria</taxon>
        <taxon>Pseudomonadati</taxon>
        <taxon>Bacteroidota</taxon>
        <taxon>Sphingobacteriia</taxon>
        <taxon>Sphingobacteriales</taxon>
        <taxon>Sphingobacteriaceae</taxon>
        <taxon>Parapedobacter</taxon>
    </lineage>
</organism>
<name>A0A1I1M182_9SPHI</name>
<evidence type="ECO:0000313" key="9">
    <source>
        <dbReference type="Proteomes" id="UP000199577"/>
    </source>
</evidence>
<feature type="domain" description="RagB/SusD" evidence="6">
    <location>
        <begin position="327"/>
        <end position="414"/>
    </location>
</feature>
<comment type="subcellular location">
    <subcellularLocation>
        <location evidence="1">Cell outer membrane</location>
    </subcellularLocation>
</comment>
<keyword evidence="5" id="KW-0998">Cell outer membrane</keyword>
<protein>
    <submittedName>
        <fullName evidence="8">SusD family protein</fullName>
    </submittedName>
</protein>
<dbReference type="Pfam" id="PF14322">
    <property type="entry name" value="SusD-like_3"/>
    <property type="match status" value="1"/>
</dbReference>
<dbReference type="SUPFAM" id="SSF48452">
    <property type="entry name" value="TPR-like"/>
    <property type="match status" value="1"/>
</dbReference>
<evidence type="ECO:0000256" key="1">
    <source>
        <dbReference type="ARBA" id="ARBA00004442"/>
    </source>
</evidence>
<dbReference type="STRING" id="623281.SAMN05421747_12711"/>
<keyword evidence="4" id="KW-0472">Membrane</keyword>
<gene>
    <name evidence="8" type="ORF">SAMN05421747_12711</name>
</gene>
<evidence type="ECO:0000313" key="8">
    <source>
        <dbReference type="EMBL" id="SFC79134.1"/>
    </source>
</evidence>
<comment type="similarity">
    <text evidence="2">Belongs to the SusD family.</text>
</comment>
<dbReference type="Pfam" id="PF07980">
    <property type="entry name" value="SusD_RagB"/>
    <property type="match status" value="1"/>
</dbReference>
<evidence type="ECO:0000256" key="5">
    <source>
        <dbReference type="ARBA" id="ARBA00023237"/>
    </source>
</evidence>
<proteinExistence type="inferred from homology"/>
<dbReference type="Proteomes" id="UP000199577">
    <property type="component" value="Unassembled WGS sequence"/>
</dbReference>
<dbReference type="GO" id="GO:0009279">
    <property type="term" value="C:cell outer membrane"/>
    <property type="evidence" value="ECO:0007669"/>
    <property type="project" value="UniProtKB-SubCell"/>
</dbReference>
<evidence type="ECO:0000256" key="4">
    <source>
        <dbReference type="ARBA" id="ARBA00023136"/>
    </source>
</evidence>
<keyword evidence="9" id="KW-1185">Reference proteome</keyword>
<dbReference type="InterPro" id="IPR033985">
    <property type="entry name" value="SusD-like_N"/>
</dbReference>
<reference evidence="8 9" key="1">
    <citation type="submission" date="2016-10" db="EMBL/GenBank/DDBJ databases">
        <authorList>
            <person name="de Groot N.N."/>
        </authorList>
    </citation>
    <scope>NUCLEOTIDE SEQUENCE [LARGE SCALE GENOMIC DNA]</scope>
    <source>
        <strain evidence="8 9">DSM 22900</strain>
    </source>
</reference>
<keyword evidence="3" id="KW-0732">Signal</keyword>